<accession>H8FWV0</accession>
<dbReference type="Proteomes" id="UP000004169">
    <property type="component" value="Unassembled WGS sequence"/>
</dbReference>
<evidence type="ECO:0000313" key="2">
    <source>
        <dbReference type="Proteomes" id="UP000004169"/>
    </source>
</evidence>
<comment type="caution">
    <text evidence="1">The sequence shown here is derived from an EMBL/GenBank/DDBJ whole genome shotgun (WGS) entry which is preliminary data.</text>
</comment>
<protein>
    <submittedName>
        <fullName evidence="1">Uncharacterized protein</fullName>
    </submittedName>
</protein>
<dbReference type="AlphaFoldDB" id="H8FWV0"/>
<dbReference type="EMBL" id="CAHP01000044">
    <property type="protein sequence ID" value="CCG42838.1"/>
    <property type="molecule type" value="Genomic_DNA"/>
</dbReference>
<organism evidence="1 2">
    <name type="scientific">Magnetospirillum molischianum DSM 120</name>
    <dbReference type="NCBI Taxonomy" id="1150626"/>
    <lineage>
        <taxon>Bacteria</taxon>
        <taxon>Pseudomonadati</taxon>
        <taxon>Pseudomonadota</taxon>
        <taxon>Alphaproteobacteria</taxon>
        <taxon>Rhodospirillales</taxon>
        <taxon>Rhodospirillaceae</taxon>
        <taxon>Magnetospirillum</taxon>
    </lineage>
</organism>
<sequence length="190" mass="19408">MLTGLASILSGDNEGAVDEVTNGLKGSLALEARRAGDRPVSGMDLGTPVGAESIGDLAEDDGGPNLALGNIVGGRDLAIGEEDEELRSPRLDLALEDFPGRMSGGDGEQGVEAALCLGGISDQRRVLELCSSFADTDCPTEMITNFRGEDGVAAIDGVLDVAQDMGETDLMGQGEILLSGVAVGHPDPGR</sequence>
<reference evidence="1 2" key="1">
    <citation type="journal article" date="2012" name="J. Bacteriol.">
        <title>Draft Genome Sequence of the Purple Photosynthetic Bacterium Phaeospirillum molischianum DSM120, a Particularly Versatile Bacterium.</title>
        <authorList>
            <person name="Duquesne K."/>
            <person name="Prima V."/>
            <person name="Ji B."/>
            <person name="Rouy Z."/>
            <person name="Medigue C."/>
            <person name="Talla E."/>
            <person name="Sturgis J.N."/>
        </authorList>
    </citation>
    <scope>NUCLEOTIDE SEQUENCE [LARGE SCALE GENOMIC DNA]</scope>
    <source>
        <strain evidence="2">DSM120</strain>
    </source>
</reference>
<keyword evidence="2" id="KW-1185">Reference proteome</keyword>
<name>H8FWV0_MAGML</name>
<evidence type="ECO:0000313" key="1">
    <source>
        <dbReference type="EMBL" id="CCG42838.1"/>
    </source>
</evidence>
<gene>
    <name evidence="1" type="ORF">PHAMO_490001</name>
</gene>
<proteinExistence type="predicted"/>